<feature type="region of interest" description="Disordered" evidence="1">
    <location>
        <begin position="125"/>
        <end position="181"/>
    </location>
</feature>
<reference evidence="2 3" key="1">
    <citation type="submission" date="2023-11" db="EMBL/GenBank/DDBJ databases">
        <authorList>
            <person name="Okamura Y."/>
        </authorList>
    </citation>
    <scope>NUCLEOTIDE SEQUENCE [LARGE SCALE GENOMIC DNA]</scope>
</reference>
<feature type="region of interest" description="Disordered" evidence="1">
    <location>
        <begin position="1"/>
        <end position="110"/>
    </location>
</feature>
<feature type="compositionally biased region" description="Polar residues" evidence="1">
    <location>
        <begin position="36"/>
        <end position="46"/>
    </location>
</feature>
<organism evidence="2 3">
    <name type="scientific">Leptosia nina</name>
    <dbReference type="NCBI Taxonomy" id="320188"/>
    <lineage>
        <taxon>Eukaryota</taxon>
        <taxon>Metazoa</taxon>
        <taxon>Ecdysozoa</taxon>
        <taxon>Arthropoda</taxon>
        <taxon>Hexapoda</taxon>
        <taxon>Insecta</taxon>
        <taxon>Pterygota</taxon>
        <taxon>Neoptera</taxon>
        <taxon>Endopterygota</taxon>
        <taxon>Lepidoptera</taxon>
        <taxon>Glossata</taxon>
        <taxon>Ditrysia</taxon>
        <taxon>Papilionoidea</taxon>
        <taxon>Pieridae</taxon>
        <taxon>Pierinae</taxon>
        <taxon>Leptosia</taxon>
    </lineage>
</organism>
<name>A0AAV1JS34_9NEOP</name>
<gene>
    <name evidence="2" type="ORF">LNINA_LOCUS10772</name>
</gene>
<dbReference type="Proteomes" id="UP001497472">
    <property type="component" value="Unassembled WGS sequence"/>
</dbReference>
<protein>
    <submittedName>
        <fullName evidence="2">Uncharacterized protein</fullName>
    </submittedName>
</protein>
<feature type="compositionally biased region" description="Basic and acidic residues" evidence="1">
    <location>
        <begin position="54"/>
        <end position="67"/>
    </location>
</feature>
<evidence type="ECO:0000256" key="1">
    <source>
        <dbReference type="SAM" id="MobiDB-lite"/>
    </source>
</evidence>
<dbReference type="EMBL" id="CAVLEF010000132">
    <property type="protein sequence ID" value="CAK1551651.1"/>
    <property type="molecule type" value="Genomic_DNA"/>
</dbReference>
<proteinExistence type="predicted"/>
<feature type="compositionally biased region" description="Basic residues" evidence="1">
    <location>
        <begin position="167"/>
        <end position="181"/>
    </location>
</feature>
<evidence type="ECO:0000313" key="2">
    <source>
        <dbReference type="EMBL" id="CAK1551651.1"/>
    </source>
</evidence>
<feature type="compositionally biased region" description="Low complexity" evidence="1">
    <location>
        <begin position="85"/>
        <end position="99"/>
    </location>
</feature>
<sequence length="338" mass="35536">MESDRGLPASDAPRPPPEYQAKPDFYRVGYDYEISTHLTSRGSPSSRAGVGINEELHRGSGDDEGTGRRRPREPLAGLDGRVWRAGGAAPAAQAGGASAPFRSGRGRGRGHEQLCATTRVAAAAAAPSGARAQRVRGGATAGVPARPRSRLARRGTAAQAGDGAAGLRRRRQTPGGSPRRRLHSLRELRTLSLRPVREAPAAALKVALRLVLVQRGGLRGLRVVHVLREGALLPLRERRGRGGGAMRGRAAAGLRGRAVPATAVPVAVLAAAGVRGGGRGRVRALSPLRLPLPRAATALQYYLVPPRAPRRGARVVQIFIGERRLGPRGAGLSEVRVK</sequence>
<accession>A0AAV1JS34</accession>
<keyword evidence="3" id="KW-1185">Reference proteome</keyword>
<feature type="compositionally biased region" description="Low complexity" evidence="1">
    <location>
        <begin position="154"/>
        <end position="166"/>
    </location>
</feature>
<evidence type="ECO:0000313" key="3">
    <source>
        <dbReference type="Proteomes" id="UP001497472"/>
    </source>
</evidence>
<comment type="caution">
    <text evidence="2">The sequence shown here is derived from an EMBL/GenBank/DDBJ whole genome shotgun (WGS) entry which is preliminary data.</text>
</comment>
<dbReference type="AlphaFoldDB" id="A0AAV1JS34"/>